<dbReference type="EC" id="1.8.4.11" evidence="9"/>
<dbReference type="GO" id="GO:0008113">
    <property type="term" value="F:peptide-methionine (S)-S-oxide reductase activity"/>
    <property type="evidence" value="ECO:0007669"/>
    <property type="project" value="UniProtKB-UniRule"/>
</dbReference>
<evidence type="ECO:0000256" key="2">
    <source>
        <dbReference type="ARBA" id="ARBA00007174"/>
    </source>
</evidence>
<comment type="similarity">
    <text evidence="2 8">Belongs to the MsrB Met sulfoxide reductase family.</text>
</comment>
<dbReference type="HAMAP" id="MF_01401">
    <property type="entry name" value="MsrA"/>
    <property type="match status" value="1"/>
</dbReference>
<evidence type="ECO:0000313" key="11">
    <source>
        <dbReference type="EMBL" id="MYL32833.1"/>
    </source>
</evidence>
<dbReference type="InterPro" id="IPR036509">
    <property type="entry name" value="Met_Sox_Rdtase_MsrA_sf"/>
</dbReference>
<evidence type="ECO:0000256" key="9">
    <source>
        <dbReference type="HAMAP-Rule" id="MF_01401"/>
    </source>
</evidence>
<dbReference type="Pfam" id="PF01625">
    <property type="entry name" value="PMSR"/>
    <property type="match status" value="1"/>
</dbReference>
<dbReference type="InterPro" id="IPR002579">
    <property type="entry name" value="Met_Sox_Rdtase_MsrB_dom"/>
</dbReference>
<dbReference type="EC" id="1.8.4.12" evidence="8"/>
<dbReference type="NCBIfam" id="TIGR00401">
    <property type="entry name" value="msrA"/>
    <property type="match status" value="1"/>
</dbReference>
<dbReference type="NCBIfam" id="TIGR00357">
    <property type="entry name" value="peptide-methionine (R)-S-oxide reductase MsrB"/>
    <property type="match status" value="1"/>
</dbReference>
<dbReference type="OrthoDB" id="4174719at2"/>
<comment type="caution">
    <text evidence="8">Lacks conserved residue(s) required for the propagation of feature annotation.</text>
</comment>
<name>A0A6I4ZYH1_9BACI</name>
<dbReference type="PANTHER" id="PTHR43774:SF1">
    <property type="entry name" value="PEPTIDE METHIONINE SULFOXIDE REDUCTASE MSRA 2"/>
    <property type="match status" value="1"/>
</dbReference>
<keyword evidence="4" id="KW-0511">Multifunctional enzyme</keyword>
<dbReference type="FunFam" id="3.30.1060.10:FF:000003">
    <property type="entry name" value="Peptide methionine sulfoxide reductase MsrA"/>
    <property type="match status" value="1"/>
</dbReference>
<comment type="catalytic activity">
    <reaction evidence="6 8">
        <text>L-methionyl-[protein] + [thioredoxin]-disulfide + H2O = L-methionyl-(R)-S-oxide-[protein] + [thioredoxin]-dithiol</text>
        <dbReference type="Rhea" id="RHEA:24164"/>
        <dbReference type="Rhea" id="RHEA-COMP:10698"/>
        <dbReference type="Rhea" id="RHEA-COMP:10700"/>
        <dbReference type="Rhea" id="RHEA-COMP:12313"/>
        <dbReference type="Rhea" id="RHEA-COMP:12314"/>
        <dbReference type="ChEBI" id="CHEBI:15377"/>
        <dbReference type="ChEBI" id="CHEBI:16044"/>
        <dbReference type="ChEBI" id="CHEBI:29950"/>
        <dbReference type="ChEBI" id="CHEBI:45764"/>
        <dbReference type="ChEBI" id="CHEBI:50058"/>
        <dbReference type="EC" id="1.8.4.12"/>
    </reaction>
</comment>
<dbReference type="FunFam" id="2.170.150.20:FF:000003">
    <property type="entry name" value="Peptide methionine sulfoxide reductase MsrB"/>
    <property type="match status" value="1"/>
</dbReference>
<dbReference type="PANTHER" id="PTHR43774">
    <property type="entry name" value="PEPTIDE METHIONINE SULFOXIDE REDUCTASE"/>
    <property type="match status" value="1"/>
</dbReference>
<dbReference type="Proteomes" id="UP000468638">
    <property type="component" value="Unassembled WGS sequence"/>
</dbReference>
<dbReference type="SUPFAM" id="SSF55068">
    <property type="entry name" value="Peptide methionine sulfoxide reductase"/>
    <property type="match status" value="1"/>
</dbReference>
<evidence type="ECO:0000256" key="5">
    <source>
        <dbReference type="ARBA" id="ARBA00047806"/>
    </source>
</evidence>
<evidence type="ECO:0000256" key="6">
    <source>
        <dbReference type="ARBA" id="ARBA00048488"/>
    </source>
</evidence>
<dbReference type="Gene3D" id="3.30.1060.10">
    <property type="entry name" value="Peptide methionine sulphoxide reductase MsrA"/>
    <property type="match status" value="1"/>
</dbReference>
<dbReference type="InterPro" id="IPR011057">
    <property type="entry name" value="Mss4-like_sf"/>
</dbReference>
<comment type="catalytic activity">
    <reaction evidence="7 9">
        <text>[thioredoxin]-disulfide + L-methionine + H2O = L-methionine (S)-S-oxide + [thioredoxin]-dithiol</text>
        <dbReference type="Rhea" id="RHEA:19993"/>
        <dbReference type="Rhea" id="RHEA-COMP:10698"/>
        <dbReference type="Rhea" id="RHEA-COMP:10700"/>
        <dbReference type="ChEBI" id="CHEBI:15377"/>
        <dbReference type="ChEBI" id="CHEBI:29950"/>
        <dbReference type="ChEBI" id="CHEBI:50058"/>
        <dbReference type="ChEBI" id="CHEBI:57844"/>
        <dbReference type="ChEBI" id="CHEBI:58772"/>
        <dbReference type="EC" id="1.8.4.11"/>
    </reaction>
</comment>
<comment type="catalytic activity">
    <reaction evidence="5 9">
        <text>L-methionyl-[protein] + [thioredoxin]-disulfide + H2O = L-methionyl-(S)-S-oxide-[protein] + [thioredoxin]-dithiol</text>
        <dbReference type="Rhea" id="RHEA:14217"/>
        <dbReference type="Rhea" id="RHEA-COMP:10698"/>
        <dbReference type="Rhea" id="RHEA-COMP:10700"/>
        <dbReference type="Rhea" id="RHEA-COMP:12313"/>
        <dbReference type="Rhea" id="RHEA-COMP:12315"/>
        <dbReference type="ChEBI" id="CHEBI:15377"/>
        <dbReference type="ChEBI" id="CHEBI:16044"/>
        <dbReference type="ChEBI" id="CHEBI:29950"/>
        <dbReference type="ChEBI" id="CHEBI:44120"/>
        <dbReference type="ChEBI" id="CHEBI:50058"/>
        <dbReference type="EC" id="1.8.4.11"/>
    </reaction>
</comment>
<dbReference type="Gene3D" id="2.170.150.20">
    <property type="entry name" value="Peptide methionine sulfoxide reductase"/>
    <property type="match status" value="1"/>
</dbReference>
<keyword evidence="3 8" id="KW-0560">Oxidoreductase</keyword>
<sequence length="327" mass="37895">MFEEECTVTSNNLETATFAGGCFWCMVEPFDERPGIHEVVSGYTGGHTENPTYEEVITEQTGHLEAVQITYDPDVFPYERLLQVFWQQIDPTDAGGQFADRGTSYTTAIFYHNEKQKQLAEQSRKQLEESGKFKKPIVTKILPASPFYRAEEKHQDYHKKQSFHYRLYKQGSGRKDFIDNNWKMDKDQEQLKKQLSSIQYKVTQENGTEAPFQNEFYDHEEDGIYIDIVSGEPLFSSRDKYDAGCGWPSFTRPIDDYFVDENTDESHGMIRTEVRSKEADSHLGHVFEDGPKQEGGLRYCINSAALRFIPKEKLEEEGYGYLQYIFS</sequence>
<dbReference type="InterPro" id="IPR002569">
    <property type="entry name" value="Met_Sox_Rdtase_MsrA_dom"/>
</dbReference>
<comment type="similarity">
    <text evidence="1 9">Belongs to the MsrA Met sulfoxide reductase family.</text>
</comment>
<feature type="domain" description="MsrB" evidence="10">
    <location>
        <begin position="188"/>
        <end position="311"/>
    </location>
</feature>
<dbReference type="EMBL" id="WMEQ01000002">
    <property type="protein sequence ID" value="MYL32833.1"/>
    <property type="molecule type" value="Genomic_DNA"/>
</dbReference>
<feature type="active site" evidence="9">
    <location>
        <position position="22"/>
    </location>
</feature>
<dbReference type="HAMAP" id="MF_01400">
    <property type="entry name" value="MsrB"/>
    <property type="match status" value="1"/>
</dbReference>
<comment type="function">
    <text evidence="9">Has an important function as a repair enzyme for proteins that have been inactivated by oxidation. Catalyzes the reversible oxidation-reduction of methionine sulfoxide in proteins to methionine.</text>
</comment>
<accession>A0A6I4ZYH1</accession>
<evidence type="ECO:0000256" key="7">
    <source>
        <dbReference type="ARBA" id="ARBA00048782"/>
    </source>
</evidence>
<comment type="caution">
    <text evidence="11">The sequence shown here is derived from an EMBL/GenBank/DDBJ whole genome shotgun (WGS) entry which is preliminary data.</text>
</comment>
<dbReference type="PROSITE" id="PS51790">
    <property type="entry name" value="MSRB"/>
    <property type="match status" value="1"/>
</dbReference>
<evidence type="ECO:0000256" key="8">
    <source>
        <dbReference type="HAMAP-Rule" id="MF_01400"/>
    </source>
</evidence>
<feature type="active site" description="Nucleophile" evidence="8">
    <location>
        <position position="300"/>
    </location>
</feature>
<evidence type="ECO:0000256" key="4">
    <source>
        <dbReference type="ARBA" id="ARBA00023268"/>
    </source>
</evidence>
<evidence type="ECO:0000259" key="10">
    <source>
        <dbReference type="PROSITE" id="PS51790"/>
    </source>
</evidence>
<protein>
    <recommendedName>
        <fullName evidence="8 9">Multifunctional fusion protein</fullName>
    </recommendedName>
    <domain>
        <recommendedName>
            <fullName evidence="9">Peptide methionine sulfoxide reductase MsrA</fullName>
            <shortName evidence="9">Protein-methionine-S-oxide reductase</shortName>
            <ecNumber evidence="9">1.8.4.11</ecNumber>
        </recommendedName>
        <alternativeName>
            <fullName evidence="9">Peptide-methionine (S)-S-oxide reductase</fullName>
            <shortName evidence="9">Peptide Met(O) reductase</shortName>
        </alternativeName>
    </domain>
    <domain>
        <recommendedName>
            <fullName evidence="8">Peptide methionine sulfoxide reductase MsrB</fullName>
            <ecNumber evidence="8">1.8.4.12</ecNumber>
        </recommendedName>
        <alternativeName>
            <fullName evidence="8">Peptide-methionine (R)-S-oxide reductase</fullName>
        </alternativeName>
    </domain>
</protein>
<dbReference type="GO" id="GO:0033743">
    <property type="term" value="F:peptide-methionine (R)-S-oxide reductase activity"/>
    <property type="evidence" value="ECO:0007669"/>
    <property type="project" value="UniProtKB-UniRule"/>
</dbReference>
<evidence type="ECO:0000313" key="12">
    <source>
        <dbReference type="Proteomes" id="UP000468638"/>
    </source>
</evidence>
<dbReference type="Pfam" id="PF01641">
    <property type="entry name" value="SelR"/>
    <property type="match status" value="1"/>
</dbReference>
<reference evidence="11 12" key="1">
    <citation type="submission" date="2019-11" db="EMBL/GenBank/DDBJ databases">
        <title>Genome sequences of 17 halophilic strains isolated from different environments.</title>
        <authorList>
            <person name="Furrow R.E."/>
        </authorList>
    </citation>
    <scope>NUCLEOTIDE SEQUENCE [LARGE SCALE GENOMIC DNA]</scope>
    <source>
        <strain evidence="11 12">22514_16_FS</strain>
    </source>
</reference>
<evidence type="ECO:0000256" key="1">
    <source>
        <dbReference type="ARBA" id="ARBA00005591"/>
    </source>
</evidence>
<proteinExistence type="inferred from homology"/>
<dbReference type="AlphaFoldDB" id="A0A6I4ZYH1"/>
<organism evidence="11 12">
    <name type="scientific">Pontibacillus yanchengensis</name>
    <dbReference type="NCBI Taxonomy" id="462910"/>
    <lineage>
        <taxon>Bacteria</taxon>
        <taxon>Bacillati</taxon>
        <taxon>Bacillota</taxon>
        <taxon>Bacilli</taxon>
        <taxon>Bacillales</taxon>
        <taxon>Bacillaceae</taxon>
        <taxon>Pontibacillus</taxon>
    </lineage>
</organism>
<dbReference type="SUPFAM" id="SSF51316">
    <property type="entry name" value="Mss4-like"/>
    <property type="match status" value="1"/>
</dbReference>
<gene>
    <name evidence="8 11" type="primary">msrB</name>
    <name evidence="9" type="synonym">msrA</name>
    <name evidence="11" type="ORF">GLW05_04400</name>
</gene>
<evidence type="ECO:0000256" key="3">
    <source>
        <dbReference type="ARBA" id="ARBA00023002"/>
    </source>
</evidence>